<accession>A0AAX3BGQ8</accession>
<dbReference type="Pfam" id="PF00177">
    <property type="entry name" value="Ribosomal_S7"/>
    <property type="match status" value="1"/>
</dbReference>
<feature type="domain" description="Small ribosomal subunit protein uS7" evidence="8">
    <location>
        <begin position="6"/>
        <end position="150"/>
    </location>
</feature>
<dbReference type="Gene3D" id="1.10.455.10">
    <property type="entry name" value="Ribosomal protein S7 domain"/>
    <property type="match status" value="1"/>
</dbReference>
<comment type="subunit">
    <text evidence="6">Part of the 30S ribosomal subunit. Contacts proteins S9 and S11.</text>
</comment>
<comment type="function">
    <text evidence="6">One of the primary rRNA binding proteins, it binds directly to 16S rRNA where it nucleates assembly of the head domain of the 30S subunit. Is located at the subunit interface close to the decoding center, probably blocks exit of the E-site tRNA.</text>
</comment>
<dbReference type="Proteomes" id="UP001056539">
    <property type="component" value="Chromosome"/>
</dbReference>
<dbReference type="KEGG" id="taqu:KDW03_05875"/>
<sequence length="157" mass="17719">MPRKKTAQLVRSVTPDPKYKSVLVAKLINRTMKDGKKAIAQKIVYGAIEYLAEKTKTPALEAFEQAIQNIKPPIEVRSRRVGGATYQVPVEVRPERQIALAFRWLVTLSAKRKGHSMAEKLGAELVDAFHNTGSCVKKKEDTIKMAEANRAFAHYRW</sequence>
<dbReference type="HAMAP" id="MF_00480_B">
    <property type="entry name" value="Ribosomal_uS7_B"/>
    <property type="match status" value="1"/>
</dbReference>
<dbReference type="GO" id="GO:0015935">
    <property type="term" value="C:small ribosomal subunit"/>
    <property type="evidence" value="ECO:0007669"/>
    <property type="project" value="InterPro"/>
</dbReference>
<dbReference type="GO" id="GO:0000049">
    <property type="term" value="F:tRNA binding"/>
    <property type="evidence" value="ECO:0007669"/>
    <property type="project" value="UniProtKB-UniRule"/>
</dbReference>
<evidence type="ECO:0000256" key="4">
    <source>
        <dbReference type="ARBA" id="ARBA00022980"/>
    </source>
</evidence>
<evidence type="ECO:0000256" key="1">
    <source>
        <dbReference type="ARBA" id="ARBA00007151"/>
    </source>
</evidence>
<reference evidence="9" key="2">
    <citation type="submission" date="2022-06" db="EMBL/GenBank/DDBJ databases">
        <title>Thermospira aquatica gen. nov., sp. nov.</title>
        <authorList>
            <person name="Ben Ali Gam Z."/>
            <person name="Labat M."/>
        </authorList>
    </citation>
    <scope>NUCLEOTIDE SEQUENCE</scope>
    <source>
        <strain evidence="9">F1F22</strain>
    </source>
</reference>
<keyword evidence="4 6" id="KW-0689">Ribosomal protein</keyword>
<evidence type="ECO:0000256" key="7">
    <source>
        <dbReference type="RuleBase" id="RU003619"/>
    </source>
</evidence>
<keyword evidence="3 6" id="KW-0694">RNA-binding</keyword>
<dbReference type="GO" id="GO:0006412">
    <property type="term" value="P:translation"/>
    <property type="evidence" value="ECO:0007669"/>
    <property type="project" value="UniProtKB-UniRule"/>
</dbReference>
<keyword evidence="10" id="KW-1185">Reference proteome</keyword>
<evidence type="ECO:0000259" key="8">
    <source>
        <dbReference type="Pfam" id="PF00177"/>
    </source>
</evidence>
<organism evidence="9 10">
    <name type="scientific">Thermospira aquatica</name>
    <dbReference type="NCBI Taxonomy" id="2828656"/>
    <lineage>
        <taxon>Bacteria</taxon>
        <taxon>Pseudomonadati</taxon>
        <taxon>Spirochaetota</taxon>
        <taxon>Spirochaetia</taxon>
        <taxon>Brevinematales</taxon>
        <taxon>Thermospiraceae</taxon>
        <taxon>Thermospira</taxon>
    </lineage>
</organism>
<dbReference type="SUPFAM" id="SSF47973">
    <property type="entry name" value="Ribosomal protein S7"/>
    <property type="match status" value="1"/>
</dbReference>
<dbReference type="PIRSF" id="PIRSF002122">
    <property type="entry name" value="RPS7p_RPS7a_RPS5e_RPS7o"/>
    <property type="match status" value="1"/>
</dbReference>
<evidence type="ECO:0000256" key="6">
    <source>
        <dbReference type="HAMAP-Rule" id="MF_00480"/>
    </source>
</evidence>
<proteinExistence type="inferred from homology"/>
<dbReference type="InterPro" id="IPR036823">
    <property type="entry name" value="Ribosomal_uS7_dom_sf"/>
</dbReference>
<dbReference type="GO" id="GO:0003735">
    <property type="term" value="F:structural constituent of ribosome"/>
    <property type="evidence" value="ECO:0007669"/>
    <property type="project" value="InterPro"/>
</dbReference>
<dbReference type="NCBIfam" id="TIGR01029">
    <property type="entry name" value="rpsG_bact"/>
    <property type="match status" value="1"/>
</dbReference>
<evidence type="ECO:0000256" key="3">
    <source>
        <dbReference type="ARBA" id="ARBA00022884"/>
    </source>
</evidence>
<dbReference type="PANTHER" id="PTHR11205">
    <property type="entry name" value="RIBOSOMAL PROTEIN S7"/>
    <property type="match status" value="1"/>
</dbReference>
<evidence type="ECO:0000256" key="5">
    <source>
        <dbReference type="ARBA" id="ARBA00023274"/>
    </source>
</evidence>
<name>A0AAX3BGQ8_9SPIR</name>
<evidence type="ECO:0000256" key="2">
    <source>
        <dbReference type="ARBA" id="ARBA00022730"/>
    </source>
</evidence>
<dbReference type="AlphaFoldDB" id="A0AAX3BGQ8"/>
<dbReference type="CDD" id="cd14869">
    <property type="entry name" value="uS7_Bacteria"/>
    <property type="match status" value="1"/>
</dbReference>
<dbReference type="FunFam" id="1.10.455.10:FF:000001">
    <property type="entry name" value="30S ribosomal protein S7"/>
    <property type="match status" value="1"/>
</dbReference>
<evidence type="ECO:0000313" key="9">
    <source>
        <dbReference type="EMBL" id="URA11320.1"/>
    </source>
</evidence>
<dbReference type="InterPro" id="IPR020606">
    <property type="entry name" value="Ribosomal_uS7_CS"/>
</dbReference>
<dbReference type="InterPro" id="IPR005717">
    <property type="entry name" value="Ribosomal_uS7_bac/org-type"/>
</dbReference>
<reference evidence="9" key="1">
    <citation type="submission" date="2021-04" db="EMBL/GenBank/DDBJ databases">
        <authorList>
            <person name="Postec A."/>
        </authorList>
    </citation>
    <scope>NUCLEOTIDE SEQUENCE</scope>
    <source>
        <strain evidence="9">F1F22</strain>
    </source>
</reference>
<keyword evidence="5 6" id="KW-0687">Ribonucleoprotein</keyword>
<protein>
    <recommendedName>
        <fullName evidence="6">Small ribosomal subunit protein uS7</fullName>
    </recommendedName>
</protein>
<comment type="similarity">
    <text evidence="1 6 7">Belongs to the universal ribosomal protein uS7 family.</text>
</comment>
<keyword evidence="6" id="KW-0820">tRNA-binding</keyword>
<dbReference type="GO" id="GO:0019843">
    <property type="term" value="F:rRNA binding"/>
    <property type="evidence" value="ECO:0007669"/>
    <property type="project" value="UniProtKB-UniRule"/>
</dbReference>
<dbReference type="InterPro" id="IPR000235">
    <property type="entry name" value="Ribosomal_uS7"/>
</dbReference>
<dbReference type="PROSITE" id="PS00052">
    <property type="entry name" value="RIBOSOMAL_S7"/>
    <property type="match status" value="1"/>
</dbReference>
<gene>
    <name evidence="6 9" type="primary">rpsG</name>
    <name evidence="9" type="ORF">KDW03_05875</name>
</gene>
<evidence type="ECO:0000313" key="10">
    <source>
        <dbReference type="Proteomes" id="UP001056539"/>
    </source>
</evidence>
<dbReference type="InterPro" id="IPR023798">
    <property type="entry name" value="Ribosomal_uS7_dom"/>
</dbReference>
<keyword evidence="2 6" id="KW-0699">rRNA-binding</keyword>
<dbReference type="EMBL" id="CP073355">
    <property type="protein sequence ID" value="URA11320.1"/>
    <property type="molecule type" value="Genomic_DNA"/>
</dbReference>
<dbReference type="RefSeq" id="WP_271436452.1">
    <property type="nucleotide sequence ID" value="NZ_CP073355.1"/>
</dbReference>